<dbReference type="HOGENOM" id="CLU_019802_3_0_1"/>
<evidence type="ECO:0000256" key="4">
    <source>
        <dbReference type="ARBA" id="ARBA00022946"/>
    </source>
</evidence>
<dbReference type="STRING" id="13333.W1P2K1"/>
<dbReference type="PANTHER" id="PTHR45717">
    <property type="entry name" value="OS12G0527900 PROTEIN"/>
    <property type="match status" value="1"/>
</dbReference>
<evidence type="ECO:0008006" key="9">
    <source>
        <dbReference type="Google" id="ProtNLM"/>
    </source>
</evidence>
<name>W1P2K1_AMBTC</name>
<evidence type="ECO:0000256" key="2">
    <source>
        <dbReference type="ARBA" id="ARBA00007626"/>
    </source>
</evidence>
<feature type="repeat" description="PPR" evidence="6">
    <location>
        <begin position="225"/>
        <end position="259"/>
    </location>
</feature>
<sequence>MGNPSRLYTRAMRALCTVSTASIKQSEGKTLYRRLSALGDSSKNAVATASKKQSKGKTLYRRLSALGDSSKSAGQELTRWVGEGKAVKKWEIERIIKELRKFKRFHHALELSEWMDKRGMNLSYGDYAIRVDLLSKTRGLESAESYFTGLPHSAKNQYSYGALLNCYCKDKLTEKAEALFSKMKELNTNLTLAYNNMMTLYITTGHPEQVPSLLQDMKENGKKPDTFTCNILMNSYALMKDMEGVERVVNEMIKTGEIISDWTTHTNLAAIFIQAGLFDKANATLKLVEEKHMVRCRIAYHFLITLYAGTGNLAEVHRIWQQLKSAFSKTTNLSYLVMLQALARLDDLGATKELFNEWEKNCSSYDMRLTNVLLGVYLRRDMIQEAEAVKEEATKRGELNCKTLVMFMEWYLKNSDTGLALSYLKGIALKSHYRVELRTKQEELQAFVKYIKEKEDVTGAKELLQTLEKLKCRVNQEDS</sequence>
<dbReference type="OMA" id="DSKTCEP"/>
<dbReference type="Pfam" id="PF01535">
    <property type="entry name" value="PPR"/>
    <property type="match status" value="1"/>
</dbReference>
<dbReference type="Proteomes" id="UP000017836">
    <property type="component" value="Unassembled WGS sequence"/>
</dbReference>
<keyword evidence="8" id="KW-1185">Reference proteome</keyword>
<dbReference type="Gramene" id="ERN02143">
    <property type="protein sequence ID" value="ERN02143"/>
    <property type="gene ID" value="AMTR_s00045p00181820"/>
</dbReference>
<dbReference type="EMBL" id="KI394661">
    <property type="protein sequence ID" value="ERN02143.1"/>
    <property type="molecule type" value="Genomic_DNA"/>
</dbReference>
<evidence type="ECO:0000256" key="3">
    <source>
        <dbReference type="ARBA" id="ARBA00022737"/>
    </source>
</evidence>
<dbReference type="NCBIfam" id="TIGR00756">
    <property type="entry name" value="PPR"/>
    <property type="match status" value="3"/>
</dbReference>
<dbReference type="InterPro" id="IPR002885">
    <property type="entry name" value="PPR_rpt"/>
</dbReference>
<keyword evidence="3" id="KW-0677">Repeat</keyword>
<dbReference type="SUPFAM" id="SSF48452">
    <property type="entry name" value="TPR-like"/>
    <property type="match status" value="1"/>
</dbReference>
<reference evidence="8" key="1">
    <citation type="journal article" date="2013" name="Science">
        <title>The Amborella genome and the evolution of flowering plants.</title>
        <authorList>
            <consortium name="Amborella Genome Project"/>
        </authorList>
    </citation>
    <scope>NUCLEOTIDE SEQUENCE [LARGE SCALE GENOMIC DNA]</scope>
</reference>
<dbReference type="FunFam" id="1.25.40.10:FF:000385">
    <property type="entry name" value="Pentatricopeptide repeat-containing protein mitochondrial"/>
    <property type="match status" value="1"/>
</dbReference>
<comment type="similarity">
    <text evidence="2">Belongs to the PPR family. P subfamily.</text>
</comment>
<dbReference type="PROSITE" id="PS51375">
    <property type="entry name" value="PPR"/>
    <property type="match status" value="2"/>
</dbReference>
<keyword evidence="4" id="KW-0809">Transit peptide</keyword>
<dbReference type="AlphaFoldDB" id="W1P2K1"/>
<accession>W1P2K1</accession>
<evidence type="ECO:0000256" key="6">
    <source>
        <dbReference type="PROSITE-ProRule" id="PRU00708"/>
    </source>
</evidence>
<organism evidence="7 8">
    <name type="scientific">Amborella trichopoda</name>
    <dbReference type="NCBI Taxonomy" id="13333"/>
    <lineage>
        <taxon>Eukaryota</taxon>
        <taxon>Viridiplantae</taxon>
        <taxon>Streptophyta</taxon>
        <taxon>Embryophyta</taxon>
        <taxon>Tracheophyta</taxon>
        <taxon>Spermatophyta</taxon>
        <taxon>Magnoliopsida</taxon>
        <taxon>Amborellales</taxon>
        <taxon>Amborellaceae</taxon>
        <taxon>Amborella</taxon>
    </lineage>
</organism>
<dbReference type="Pfam" id="PF13041">
    <property type="entry name" value="PPR_2"/>
    <property type="match status" value="1"/>
</dbReference>
<dbReference type="GO" id="GO:0005739">
    <property type="term" value="C:mitochondrion"/>
    <property type="evidence" value="ECO:0000318"/>
    <property type="project" value="GO_Central"/>
</dbReference>
<proteinExistence type="inferred from homology"/>
<keyword evidence="5" id="KW-0496">Mitochondrion</keyword>
<evidence type="ECO:0000313" key="7">
    <source>
        <dbReference type="EMBL" id="ERN02143.1"/>
    </source>
</evidence>
<gene>
    <name evidence="7" type="ORF">AMTR_s00045p00181820</name>
</gene>
<feature type="repeat" description="PPR" evidence="6">
    <location>
        <begin position="156"/>
        <end position="190"/>
    </location>
</feature>
<protein>
    <recommendedName>
        <fullName evidence="9">Pentacotripeptide-repeat region of PRORP domain-containing protein</fullName>
    </recommendedName>
</protein>
<dbReference type="Gene3D" id="1.25.40.10">
    <property type="entry name" value="Tetratricopeptide repeat domain"/>
    <property type="match status" value="3"/>
</dbReference>
<comment type="subcellular location">
    <subcellularLocation>
        <location evidence="1">Mitochondrion</location>
    </subcellularLocation>
</comment>
<evidence type="ECO:0000256" key="5">
    <source>
        <dbReference type="ARBA" id="ARBA00023128"/>
    </source>
</evidence>
<dbReference type="GO" id="GO:0003729">
    <property type="term" value="F:mRNA binding"/>
    <property type="evidence" value="ECO:0007669"/>
    <property type="project" value="UniProtKB-ARBA"/>
</dbReference>
<evidence type="ECO:0000313" key="8">
    <source>
        <dbReference type="Proteomes" id="UP000017836"/>
    </source>
</evidence>
<dbReference type="InterPro" id="IPR011990">
    <property type="entry name" value="TPR-like_helical_dom_sf"/>
</dbReference>
<dbReference type="eggNOG" id="KOG4197">
    <property type="taxonomic scope" value="Eukaryota"/>
</dbReference>
<dbReference type="OrthoDB" id="1717827at2759"/>
<dbReference type="PANTHER" id="PTHR45717:SF8">
    <property type="entry name" value="OS01G0301000 PROTEIN"/>
    <property type="match status" value="1"/>
</dbReference>
<evidence type="ECO:0000256" key="1">
    <source>
        <dbReference type="ARBA" id="ARBA00004173"/>
    </source>
</evidence>